<feature type="signal peptide" evidence="2">
    <location>
        <begin position="1"/>
        <end position="20"/>
    </location>
</feature>
<name>A0A8J2RC79_9CRUS</name>
<dbReference type="EMBL" id="CAKKLH010000057">
    <property type="protein sequence ID" value="CAH0101467.1"/>
    <property type="molecule type" value="Genomic_DNA"/>
</dbReference>
<dbReference type="OrthoDB" id="6371310at2759"/>
<proteinExistence type="predicted"/>
<feature type="chain" id="PRO_5035327404" evidence="2">
    <location>
        <begin position="21"/>
        <end position="154"/>
    </location>
</feature>
<reference evidence="3" key="1">
    <citation type="submission" date="2021-11" db="EMBL/GenBank/DDBJ databases">
        <authorList>
            <person name="Schell T."/>
        </authorList>
    </citation>
    <scope>NUCLEOTIDE SEQUENCE</scope>
    <source>
        <strain evidence="3">M5</strain>
    </source>
</reference>
<keyword evidence="2" id="KW-0732">Signal</keyword>
<sequence>MKVCFFFLVIFLGIFTILAAVPLPQQQQGNDPFSSISGTFNQMAANTFNSAASQQASNQQAHQQSSWLWPGAGSAAGATGSSGRGHRGSSVRTTGTGWQHASTSTSGSGSVSASASAHSSSHDNQQRHRNAGITTNRPTRRTTRQPRTRNNNRN</sequence>
<accession>A0A8J2RC79</accession>
<evidence type="ECO:0000256" key="1">
    <source>
        <dbReference type="SAM" id="MobiDB-lite"/>
    </source>
</evidence>
<feature type="compositionally biased region" description="Low complexity" evidence="1">
    <location>
        <begin position="50"/>
        <end position="81"/>
    </location>
</feature>
<protein>
    <submittedName>
        <fullName evidence="3">Uncharacterized protein</fullName>
    </submittedName>
</protein>
<feature type="region of interest" description="Disordered" evidence="1">
    <location>
        <begin position="50"/>
        <end position="154"/>
    </location>
</feature>
<dbReference type="Proteomes" id="UP000789390">
    <property type="component" value="Unassembled WGS sequence"/>
</dbReference>
<feature type="compositionally biased region" description="Low complexity" evidence="1">
    <location>
        <begin position="90"/>
        <end position="119"/>
    </location>
</feature>
<evidence type="ECO:0000313" key="3">
    <source>
        <dbReference type="EMBL" id="CAH0101467.1"/>
    </source>
</evidence>
<keyword evidence="4" id="KW-1185">Reference proteome</keyword>
<feature type="compositionally biased region" description="Basic residues" evidence="1">
    <location>
        <begin position="138"/>
        <end position="154"/>
    </location>
</feature>
<dbReference type="AlphaFoldDB" id="A0A8J2RC79"/>
<comment type="caution">
    <text evidence="3">The sequence shown here is derived from an EMBL/GenBank/DDBJ whole genome shotgun (WGS) entry which is preliminary data.</text>
</comment>
<evidence type="ECO:0000256" key="2">
    <source>
        <dbReference type="SAM" id="SignalP"/>
    </source>
</evidence>
<organism evidence="3 4">
    <name type="scientific">Daphnia galeata</name>
    <dbReference type="NCBI Taxonomy" id="27404"/>
    <lineage>
        <taxon>Eukaryota</taxon>
        <taxon>Metazoa</taxon>
        <taxon>Ecdysozoa</taxon>
        <taxon>Arthropoda</taxon>
        <taxon>Crustacea</taxon>
        <taxon>Branchiopoda</taxon>
        <taxon>Diplostraca</taxon>
        <taxon>Cladocera</taxon>
        <taxon>Anomopoda</taxon>
        <taxon>Daphniidae</taxon>
        <taxon>Daphnia</taxon>
    </lineage>
</organism>
<gene>
    <name evidence="3" type="ORF">DGAL_LOCUS3799</name>
</gene>
<evidence type="ECO:0000313" key="4">
    <source>
        <dbReference type="Proteomes" id="UP000789390"/>
    </source>
</evidence>